<dbReference type="Pfam" id="PF11074">
    <property type="entry name" value="DUF2779"/>
    <property type="match status" value="1"/>
</dbReference>
<dbReference type="Proteomes" id="UP000593580">
    <property type="component" value="Chromosome"/>
</dbReference>
<name>A0A7M1B8Y3_9BACT</name>
<evidence type="ECO:0000313" key="2">
    <source>
        <dbReference type="EMBL" id="QOP45886.1"/>
    </source>
</evidence>
<gene>
    <name evidence="2" type="ORF">FM071_06110</name>
</gene>
<dbReference type="RefSeq" id="WP_193109878.1">
    <property type="nucleotide sequence ID" value="NZ_CP041406.1"/>
</dbReference>
<evidence type="ECO:0000259" key="1">
    <source>
        <dbReference type="Pfam" id="PF11074"/>
    </source>
</evidence>
<reference evidence="2 3" key="1">
    <citation type="submission" date="2019-07" db="EMBL/GenBank/DDBJ databases">
        <title>Sulfurimonas paralvinellae sp. nov., a novel mesophilic, hydrogen- and sulfur-oxidizing chemolithoautotroph within the Epsilonproteo- bacteria isolated from a deep-sea hydrothermal vent polychaete nest, reclassification of Thiomicrospira denitrificans as Sulfurimonas denitrificans comb. nov. and emended description of the genus Sulfurimonas.</title>
        <authorList>
            <person name="Wang S."/>
            <person name="Jiang L."/>
            <person name="Shao Z."/>
        </authorList>
    </citation>
    <scope>NUCLEOTIDE SEQUENCE [LARGE SCALE GENOMIC DNA]</scope>
    <source>
        <strain evidence="2 3">GO25</strain>
    </source>
</reference>
<sequence length="496" mass="57510">MILSKSLYIRGLQCHKSLWLYKNKQELRDTPNNQTESSFNTGYDVGKLAKELFPDGVEIEFDSNNFNGMIEKTKELISNGTEVIYEATFKEDGIFAMADILVKNGNAWDIYEVKASTHVKEYHINDTLIQWYALSKAINLNRAYVVHINNKYVRNGELNIKELFGIDDITDIVLEKQDDIKPQLLEIEEMLKGDIPDIDIGKHCSDPHGCDFISHCWQHIPKKNSVFDISYATGKQWKLYYQGILSIDDIPSNFHLGKNATLQIKHHKSQEIKIDKPKIKEFLDTIEYPINFFDFETFQNAIPRFDNQRPYAQMPFQYSLHILHEDGTLEHKEFLGDENSDPRRPLSEQMLRDITPTGSIIAFNQSFEITQIKNLAQVCSDISDELLALNERFIDLAHPFQYKHYYHPKFNGKYSIKIVLPTLFPNDDELDYKKLGSIQNGGDAMDTFANLYLLKDKSQLAEIKKDLLAYCRLDTLAMVRIWEQLQQLIKEGSNDK</sequence>
<dbReference type="KEGG" id="spal:FM071_06110"/>
<dbReference type="InterPro" id="IPR011604">
    <property type="entry name" value="PDDEXK-like_dom_sf"/>
</dbReference>
<accession>A0A7M1B8Y3</accession>
<dbReference type="InterPro" id="IPR021301">
    <property type="entry name" value="DUF2779"/>
</dbReference>
<keyword evidence="3" id="KW-1185">Reference proteome</keyword>
<evidence type="ECO:0000313" key="3">
    <source>
        <dbReference type="Proteomes" id="UP000593580"/>
    </source>
</evidence>
<dbReference type="AlphaFoldDB" id="A0A7M1B8Y3"/>
<organism evidence="2 3">
    <name type="scientific">Sulfurimonas paralvinellae</name>
    <dbReference type="NCBI Taxonomy" id="317658"/>
    <lineage>
        <taxon>Bacteria</taxon>
        <taxon>Pseudomonadati</taxon>
        <taxon>Campylobacterota</taxon>
        <taxon>Epsilonproteobacteria</taxon>
        <taxon>Campylobacterales</taxon>
        <taxon>Sulfurimonadaceae</taxon>
        <taxon>Sulfurimonas</taxon>
    </lineage>
</organism>
<dbReference type="Gene3D" id="3.90.320.10">
    <property type="match status" value="1"/>
</dbReference>
<feature type="domain" description="DUF2779" evidence="1">
    <location>
        <begin position="292"/>
        <end position="415"/>
    </location>
</feature>
<protein>
    <submittedName>
        <fullName evidence="2">DUF2779 domain-containing protein</fullName>
    </submittedName>
</protein>
<dbReference type="EMBL" id="CP041406">
    <property type="protein sequence ID" value="QOP45886.1"/>
    <property type="molecule type" value="Genomic_DNA"/>
</dbReference>
<proteinExistence type="predicted"/>